<protein>
    <recommendedName>
        <fullName evidence="2">HTH CENPB-type domain-containing protein</fullName>
    </recommendedName>
</protein>
<keyword evidence="4" id="KW-1185">Reference proteome</keyword>
<comment type="caution">
    <text evidence="3">The sequence shown here is derived from an EMBL/GenBank/DDBJ whole genome shotgun (WGS) entry which is preliminary data.</text>
</comment>
<evidence type="ECO:0000256" key="1">
    <source>
        <dbReference type="ARBA" id="ARBA00023125"/>
    </source>
</evidence>
<evidence type="ECO:0000259" key="2">
    <source>
        <dbReference type="PROSITE" id="PS51253"/>
    </source>
</evidence>
<evidence type="ECO:0000313" key="4">
    <source>
        <dbReference type="Proteomes" id="UP000191285"/>
    </source>
</evidence>
<dbReference type="InterPro" id="IPR004875">
    <property type="entry name" value="DDE_SF_endonuclease_dom"/>
</dbReference>
<feature type="domain" description="HTH CENPB-type" evidence="2">
    <location>
        <begin position="39"/>
        <end position="119"/>
    </location>
</feature>
<sequence>MSPAHQRPARTSYATRSRSTGIPASTLWRRANNKPSRADKAASQQYLTPQEEQALAGYVLRLAANGYPLPVKFLRSLAVVIVRQRSLIFQARDPSLKVRPPGKNWPQGFYRRHPQLRARRLRAIDWKRDDRQIVDKVRHWFAIIGRELTDPAILPENVYNMDETGVLLSVLNAIKVLVGKDDVRKHRGTTLKRTLVTAIECISADGRFLHPLIIWPAATHRSSWTTHATLGWHFACSKTGYTNTEISLYWIKNVFDPQTRHRAGGRPRLLICDGFGTHESLEVLKFCFANRIILCRLPSHTSHKLQPCDVGVFSPLKTAYRAQVEQACRAGVNNIGKPHFTYLYDRARAEAFTPRNIRSAWSRSGLFPFDPSSVLRDIQVARPEAQISVPLGHNLKESFNLCHTPNTSDHFALLRKEVEQDASDLDSGCKHRLQTLSHAAEKVFAERALLLEENRILFEQNNEKTSRQSSGQTVIGHAKVMSYDDIVEAQKKREMAVAKPCFIQKRRSKVEDKLLSKSEERRKAEQEIQVWGMNDYCSVLDLQNHLTL</sequence>
<dbReference type="PANTHER" id="PTHR19303">
    <property type="entry name" value="TRANSPOSON"/>
    <property type="match status" value="1"/>
</dbReference>
<organism evidence="3 4">
    <name type="scientific">Penicillium steckii</name>
    <dbReference type="NCBI Taxonomy" id="303698"/>
    <lineage>
        <taxon>Eukaryota</taxon>
        <taxon>Fungi</taxon>
        <taxon>Dikarya</taxon>
        <taxon>Ascomycota</taxon>
        <taxon>Pezizomycotina</taxon>
        <taxon>Eurotiomycetes</taxon>
        <taxon>Eurotiomycetidae</taxon>
        <taxon>Eurotiales</taxon>
        <taxon>Aspergillaceae</taxon>
        <taxon>Penicillium</taxon>
    </lineage>
</organism>
<dbReference type="PROSITE" id="PS51253">
    <property type="entry name" value="HTH_CENPB"/>
    <property type="match status" value="1"/>
</dbReference>
<dbReference type="EMBL" id="MLKD01000041">
    <property type="protein sequence ID" value="OQE13948.1"/>
    <property type="molecule type" value="Genomic_DNA"/>
</dbReference>
<evidence type="ECO:0000313" key="3">
    <source>
        <dbReference type="EMBL" id="OQE13948.1"/>
    </source>
</evidence>
<name>A0A1V6SJ61_9EURO</name>
<dbReference type="PANTHER" id="PTHR19303:SF74">
    <property type="entry name" value="POGO TRANSPOSABLE ELEMENT WITH KRAB DOMAIN"/>
    <property type="match status" value="1"/>
</dbReference>
<dbReference type="InterPro" id="IPR050863">
    <property type="entry name" value="CenT-Element_Derived"/>
</dbReference>
<keyword evidence="1" id="KW-0238">DNA-binding</keyword>
<accession>A0A1V6SJ61</accession>
<dbReference type="GO" id="GO:0005634">
    <property type="term" value="C:nucleus"/>
    <property type="evidence" value="ECO:0007669"/>
    <property type="project" value="TreeGrafter"/>
</dbReference>
<dbReference type="OrthoDB" id="4207519at2759"/>
<dbReference type="InterPro" id="IPR006600">
    <property type="entry name" value="HTH_CenpB_DNA-bd_dom"/>
</dbReference>
<gene>
    <name evidence="3" type="ORF">PENSTE_c041G06370</name>
</gene>
<proteinExistence type="predicted"/>
<dbReference type="Gene3D" id="3.30.420.10">
    <property type="entry name" value="Ribonuclease H-like superfamily/Ribonuclease H"/>
    <property type="match status" value="1"/>
</dbReference>
<dbReference type="Pfam" id="PF03184">
    <property type="entry name" value="DDE_1"/>
    <property type="match status" value="1"/>
</dbReference>
<dbReference type="STRING" id="303698.A0A1V6SJ61"/>
<dbReference type="Proteomes" id="UP000191285">
    <property type="component" value="Unassembled WGS sequence"/>
</dbReference>
<reference evidence="4" key="1">
    <citation type="journal article" date="2017" name="Nat. Microbiol.">
        <title>Global analysis of biosynthetic gene clusters reveals vast potential of secondary metabolite production in Penicillium species.</title>
        <authorList>
            <person name="Nielsen J.C."/>
            <person name="Grijseels S."/>
            <person name="Prigent S."/>
            <person name="Ji B."/>
            <person name="Dainat J."/>
            <person name="Nielsen K.F."/>
            <person name="Frisvad J.C."/>
            <person name="Workman M."/>
            <person name="Nielsen J."/>
        </authorList>
    </citation>
    <scope>NUCLEOTIDE SEQUENCE [LARGE SCALE GENOMIC DNA]</scope>
    <source>
        <strain evidence="4">IBT 24891</strain>
    </source>
</reference>
<dbReference type="InterPro" id="IPR036397">
    <property type="entry name" value="RNaseH_sf"/>
</dbReference>
<dbReference type="GO" id="GO:0003677">
    <property type="term" value="F:DNA binding"/>
    <property type="evidence" value="ECO:0007669"/>
    <property type="project" value="UniProtKB-KW"/>
</dbReference>
<dbReference type="AlphaFoldDB" id="A0A1V6SJ61"/>